<comment type="caution">
    <text evidence="1">The sequence shown here is derived from an EMBL/GenBank/DDBJ whole genome shotgun (WGS) entry which is preliminary data.</text>
</comment>
<evidence type="ECO:0000313" key="1">
    <source>
        <dbReference type="EMBL" id="MDF2260730.1"/>
    </source>
</evidence>
<keyword evidence="2" id="KW-1185">Reference proteome</keyword>
<evidence type="ECO:0008006" key="3">
    <source>
        <dbReference type="Google" id="ProtNLM"/>
    </source>
</evidence>
<reference evidence="1 2" key="1">
    <citation type="submission" date="2023-03" db="EMBL/GenBank/DDBJ databases">
        <title>Draft genome sequence of type strain Streptomyces ferralitis JCM 14344.</title>
        <authorList>
            <person name="Klaysubun C."/>
            <person name="Duangmal K."/>
        </authorList>
    </citation>
    <scope>NUCLEOTIDE SEQUENCE [LARGE SCALE GENOMIC DNA]</scope>
    <source>
        <strain evidence="1 2">JCM 14344</strain>
    </source>
</reference>
<proteinExistence type="predicted"/>
<name>A0ABT5ZCG8_9ACTN</name>
<sequence length="167" mass="16179">MTTQTPGGPRRRAVLTGGLALPIAVTALTGCSGGSSRGDAADPSARLSARAALDSTALLGRYDATAAAHPALADRLRPLRAQVALHIAAFTPSGAASGSVAPTASASSAAVPADQSAALAALADAERRTADARTSALQDAPPQLARLLASVAAAGACHVVLLQGGGG</sequence>
<gene>
    <name evidence="1" type="ORF">P2L57_34965</name>
</gene>
<dbReference type="Proteomes" id="UP001220022">
    <property type="component" value="Unassembled WGS sequence"/>
</dbReference>
<protein>
    <recommendedName>
        <fullName evidence="3">Lipoprotein</fullName>
    </recommendedName>
</protein>
<organism evidence="1 2">
    <name type="scientific">Streptantibioticus ferralitis</name>
    <dbReference type="NCBI Taxonomy" id="236510"/>
    <lineage>
        <taxon>Bacteria</taxon>
        <taxon>Bacillati</taxon>
        <taxon>Actinomycetota</taxon>
        <taxon>Actinomycetes</taxon>
        <taxon>Kitasatosporales</taxon>
        <taxon>Streptomycetaceae</taxon>
        <taxon>Streptantibioticus</taxon>
    </lineage>
</organism>
<accession>A0ABT5ZCG8</accession>
<dbReference type="RefSeq" id="WP_275821653.1">
    <property type="nucleotide sequence ID" value="NZ_BAAANM010000039.1"/>
</dbReference>
<dbReference type="EMBL" id="JARHTQ010000039">
    <property type="protein sequence ID" value="MDF2260730.1"/>
    <property type="molecule type" value="Genomic_DNA"/>
</dbReference>
<evidence type="ECO:0000313" key="2">
    <source>
        <dbReference type="Proteomes" id="UP001220022"/>
    </source>
</evidence>